<feature type="transmembrane region" description="Helical" evidence="10">
    <location>
        <begin position="2483"/>
        <end position="2504"/>
    </location>
</feature>
<dbReference type="Pfam" id="PF01365">
    <property type="entry name" value="RYDR_ITPR"/>
    <property type="match status" value="2"/>
</dbReference>
<name>A0AAU9IZP8_9CILI</name>
<keyword evidence="2" id="KW-0813">Transport</keyword>
<evidence type="ECO:0000256" key="4">
    <source>
        <dbReference type="ARBA" id="ARBA00022737"/>
    </source>
</evidence>
<dbReference type="SMART" id="SM00472">
    <property type="entry name" value="MIR"/>
    <property type="match status" value="2"/>
</dbReference>
<organism evidence="12 13">
    <name type="scientific">Blepharisma stoltei</name>
    <dbReference type="NCBI Taxonomy" id="1481888"/>
    <lineage>
        <taxon>Eukaryota</taxon>
        <taxon>Sar</taxon>
        <taxon>Alveolata</taxon>
        <taxon>Ciliophora</taxon>
        <taxon>Postciliodesmatophora</taxon>
        <taxon>Heterotrichea</taxon>
        <taxon>Heterotrichida</taxon>
        <taxon>Blepharismidae</taxon>
        <taxon>Blepharisma</taxon>
    </lineage>
</organism>
<dbReference type="PANTHER" id="PTHR13715">
    <property type="entry name" value="RYANODINE RECEPTOR AND IP3 RECEPTOR"/>
    <property type="match status" value="1"/>
</dbReference>
<evidence type="ECO:0000313" key="12">
    <source>
        <dbReference type="EMBL" id="CAG9316786.1"/>
    </source>
</evidence>
<dbReference type="GO" id="GO:0005262">
    <property type="term" value="F:calcium channel activity"/>
    <property type="evidence" value="ECO:0007669"/>
    <property type="project" value="InterPro"/>
</dbReference>
<gene>
    <name evidence="12" type="ORF">BSTOLATCC_MIC16888</name>
</gene>
<dbReference type="Pfam" id="PF08709">
    <property type="entry name" value="Ins145_P3_rec"/>
    <property type="match status" value="1"/>
</dbReference>
<evidence type="ECO:0000256" key="5">
    <source>
        <dbReference type="ARBA" id="ARBA00022989"/>
    </source>
</evidence>
<dbReference type="InterPro" id="IPR016093">
    <property type="entry name" value="MIR_motif"/>
</dbReference>
<dbReference type="PANTHER" id="PTHR13715:SF99">
    <property type="entry name" value="INOSITOL 1,4,5-TRISPHOSPHATE RECEPTOR-LIKE PROTEIN A"/>
    <property type="match status" value="1"/>
</dbReference>
<dbReference type="Pfam" id="PF08454">
    <property type="entry name" value="RIH_assoc"/>
    <property type="match status" value="1"/>
</dbReference>
<evidence type="ECO:0000256" key="9">
    <source>
        <dbReference type="ARBA" id="ARBA00023303"/>
    </source>
</evidence>
<evidence type="ECO:0000256" key="10">
    <source>
        <dbReference type="SAM" id="Phobius"/>
    </source>
</evidence>
<dbReference type="Gene3D" id="2.80.10.50">
    <property type="match status" value="2"/>
</dbReference>
<dbReference type="InterPro" id="IPR013662">
    <property type="entry name" value="RIH_assoc-dom"/>
</dbReference>
<evidence type="ECO:0000256" key="7">
    <source>
        <dbReference type="ARBA" id="ARBA00023136"/>
    </source>
</evidence>
<feature type="domain" description="MIR" evidence="11">
    <location>
        <begin position="107"/>
        <end position="161"/>
    </location>
</feature>
<dbReference type="InterPro" id="IPR014821">
    <property type="entry name" value="Ins145_P3_rcpt"/>
</dbReference>
<dbReference type="InterPro" id="IPR015925">
    <property type="entry name" value="Ryanodine_IP3_receptor"/>
</dbReference>
<keyword evidence="5 10" id="KW-1133">Transmembrane helix</keyword>
<evidence type="ECO:0000259" key="11">
    <source>
        <dbReference type="PROSITE" id="PS50919"/>
    </source>
</evidence>
<feature type="transmembrane region" description="Helical" evidence="10">
    <location>
        <begin position="2363"/>
        <end position="2384"/>
    </location>
</feature>
<feature type="transmembrane region" description="Helical" evidence="10">
    <location>
        <begin position="2439"/>
        <end position="2462"/>
    </location>
</feature>
<dbReference type="Gene3D" id="1.10.287.70">
    <property type="match status" value="1"/>
</dbReference>
<feature type="domain" description="MIR" evidence="11">
    <location>
        <begin position="335"/>
        <end position="389"/>
    </location>
</feature>
<dbReference type="GO" id="GO:0012505">
    <property type="term" value="C:endomembrane system"/>
    <property type="evidence" value="ECO:0007669"/>
    <property type="project" value="UniProtKB-SubCell"/>
</dbReference>
<dbReference type="InterPro" id="IPR000699">
    <property type="entry name" value="RIH_dom"/>
</dbReference>
<evidence type="ECO:0000256" key="1">
    <source>
        <dbReference type="ARBA" id="ARBA00004127"/>
    </source>
</evidence>
<dbReference type="PROSITE" id="PS50919">
    <property type="entry name" value="MIR"/>
    <property type="match status" value="2"/>
</dbReference>
<keyword evidence="3 10" id="KW-0812">Transmembrane</keyword>
<reference evidence="12" key="1">
    <citation type="submission" date="2021-09" db="EMBL/GenBank/DDBJ databases">
        <authorList>
            <consortium name="AG Swart"/>
            <person name="Singh M."/>
            <person name="Singh A."/>
            <person name="Seah K."/>
            <person name="Emmerich C."/>
        </authorList>
    </citation>
    <scope>NUCLEOTIDE SEQUENCE</scope>
    <source>
        <strain evidence="12">ATCC30299</strain>
    </source>
</reference>
<sequence>MESSSSSNLFLHYGSLVTIKTHDDFYLYSRGFIDITPILQDGSDHVTDFFGSVFRIVPQCISSTQKEILRYISDSQSAILLAKLNRLEEAFDGEVKTNIHTYNNFKGIAIKYGSLVQLEHIQSHRFLTLKSQQSAEVERENLKLSLEDYGSEYSHFRIEPSYKYQKEGTGLVRLNEKIHFEIMIPELNRVGYLHSSKNSLVIPPISRLLTGMILRTESQGPSNSLEINVSLDKKTRWVIDLYSPFVKDISQYNFDEISQEIISDKNNRQESNTTDEGMQYLACGDYIWLTRSEEEVCLSAGYKQSDTAGIKIVYSDNLTDTNGLWLIENDEVRKGGLITIGKSYRLKHISTGRYLFIKERAKPGPSGEKYKLKLGSHDSENSLWRFDTFEKKRQNSFIQPDELCRLLNINCYEATITGKDSNTEKSIASFIPLIAFVKDELSYFKVSRAGVDVVWETLFLLHCYPILYSFPEYMERYYNLAAREGGKSLREFEKYILLIQKCIEDLELFCNNKLQSMVGMDNQYGEVQFARQKMLKEHRFFEALAEILNNVFKTKEEKAIVMKIMNIETMSINTSIDRKEPFVDIDIDVIRARMLIPVVKKIYQIICTICNKNKENQNYAFGFFKIFINHAGLGLGATNCMLGILKDHEKLLLQIHDPATISKSDNIIMYYAKLLKKHYRNKKPQLLDFLSTICSFKGDGVTVNQEKVYEYIFANPIIYQKALIPVSVYEDSLYVSLGENRDEIISLDSCFQGGIIVSHQSEIIYFNKLLELFANMCLSRNFICTESLKDHFSQEILQIMMWNGNISNQFRAAFCKLLLTIHIDTYPREESIKPELIKVINMGTNLGQLETLSSPNKNKSISFDSRESYRRIMKKGSIFAKVQGFAGNVLKIGSIAPEESDIVRFTEQDMVEENLLNSVLEYFNSQVLSPNYDIFTEELLRLADKLVRFELYGTECTDFNNHYTICNSNSIAFSTEKMDIIRFLKSVAPLYFYVGKSIHAQKRKSELNLKMISNIFFKTDANEKKRTQKKNKKAGFLMNLLNDNSGLSNPVIRCASNLRNFLNSLKQSTMQNVEVEDSETKIKIRICKIFHYYMDWRQEFLITNISQWFSSLEYDKSLLTQTEVLKNLLPEVMQIGYIDRFSRLADLVSDIYTNKFKQYSSPLIPDLNIISNGSVIHPLLMIFKSSSDYKLQSLTLSLIIRCFKQREELTHSIKKLYVISTADDKLLLAWLKENLKDFKQESEQSELWLNYWKHSGNLRQKYFEKFQKIMQFLVNLDHLFYEDTKIESNQLILGNKVSISKERQDILYYLAAHTLLIRLLKDGMHTLVSLYESPNKEIEEPRTLLSDLFKQCHKILRKFVYCHSNNQKRLCKDIHVFLQHLKVNVDQIPLICEIYKDNIELILTINKDLLKPFKTLIYNEGRQPAFLEFLETIQTVKGTPVIEMQSMVMNFFFKVDYNRFLLFMNDETDPEFMFEPQKPHYSSWTYQDIPYEYHARLINVISLCGFGVNGMYINESKCQKILKIQSLMKLLVLAEDKNSPYQVLKIPLLDFLFNIYIDTEKINQDVKLCTEFFAYIREQAKIFANKHQLDSSYIEFLNIWIKILTKYCLSYLNSRDLLSDKEDFASIQFYVQMLIDNHQAFYTKKLPQSLINSITALCDRFNLEFSSIIYDESSIIISAPSHEGNLKRGRSRYGLTEKSNEVSTFWKEFKNNFIYSDSMKSCLKQEWKALIVAIYKVEEFVEDLTFESFVQALVNYIRLSRSQHPSIEILINAIDLLGSLISEQVVDKYDDVDEEKLKIQDEINGCGASKVALTLMCDKETDPRVFASLLDFSINLLDGGNQKIQCDFYQFFVNVPNSEIFFERLHKLFLEKIEKLSRGHVNEALRIPIYKAKSDKIVSVLRLLQLFCEGHYSKLQNYIRHQEKSRVSYDLIADCISLLEILTRKLYLKTFPVISQCFDSLTEFIQGPCLENQESIIDGKFLELASNLLSLDESSEKIQSLGSIFSDKFSRSESMLSGNIDTNERIKGWMISHLKYKCMITINSLLEGRSDNYIVSRMIRSFNIELFKENLINIYKNFIVLYKKPLYDYEIFNHTSGNDDYDFASRNNPQDENPDYYTCVIEVGFMIFHLIKIFQENDDREKDEFFDDEFFELEDESKSSFFGAKLIEGLGKFGVAFLKNAVKAGANVISKSAQKLALKSEDRKEEIDKAELLGDAYDFFGKYTGSIELMFHDVLTKVYFSLPPEFGGLGNEIKEEFHYYADRTSDQTKLKYLIVKSDAMIEQIKHDYWLKKLFDRQRMLALIASNISLWRDLAFMMTILLNLIIVLSYSSYGGEDAYNSPSFLYYDSNHTDDGLNKKETLNFIRSVGIIQLVCCCLIVSFFLLKKGPVLAVRGWKEKSPGNDFWRKNPSNFQIALKRIHQSILTVTYIFSIFDVWYYIGYMTISCLGIAVHPFFFTLLMLDMLHTYPSLQNVIKAIVRPRKALALTFLFSLVIVYIFGIVGFWKYHDEFNGDCKSLYMCTVTIFDKGFKNNGGIGAWLKPWKAGSLDYGRFFFDNAYNIIIMIIMLNIVQGIIIDTFAILREEHERNTDDRENKCFICGIEREDIERATKRPFKYHTLKEHEEWNYILYISYLKAKDETEYTGIESYVREQIDCKDFMWIPQHRALSIKEDENTENKYLLENASIIEGKLEELKDKFKRFNRETIDEK</sequence>
<keyword evidence="9" id="KW-0407">Ion channel</keyword>
<dbReference type="Pfam" id="PF00520">
    <property type="entry name" value="Ion_trans"/>
    <property type="match status" value="1"/>
</dbReference>
<dbReference type="SUPFAM" id="SSF100909">
    <property type="entry name" value="IP3 receptor type 1 binding core, domain 2"/>
    <property type="match status" value="2"/>
</dbReference>
<keyword evidence="6" id="KW-0406">Ion transport</keyword>
<evidence type="ECO:0000313" key="13">
    <source>
        <dbReference type="Proteomes" id="UP001162131"/>
    </source>
</evidence>
<keyword evidence="4" id="KW-0677">Repeat</keyword>
<keyword evidence="13" id="KW-1185">Reference proteome</keyword>
<keyword evidence="7 10" id="KW-0472">Membrane</keyword>
<evidence type="ECO:0000256" key="8">
    <source>
        <dbReference type="ARBA" id="ARBA00023286"/>
    </source>
</evidence>
<evidence type="ECO:0000256" key="2">
    <source>
        <dbReference type="ARBA" id="ARBA00022448"/>
    </source>
</evidence>
<evidence type="ECO:0000256" key="6">
    <source>
        <dbReference type="ARBA" id="ARBA00023065"/>
    </source>
</evidence>
<dbReference type="Proteomes" id="UP001162131">
    <property type="component" value="Unassembled WGS sequence"/>
</dbReference>
<dbReference type="Pfam" id="PF02815">
    <property type="entry name" value="MIR"/>
    <property type="match status" value="1"/>
</dbReference>
<keyword evidence="8" id="KW-1071">Ligand-gated ion channel</keyword>
<protein>
    <recommendedName>
        <fullName evidence="11">MIR domain-containing protein</fullName>
    </recommendedName>
</protein>
<comment type="subcellular location">
    <subcellularLocation>
        <location evidence="1">Endomembrane system</location>
        <topology evidence="1">Multi-pass membrane protein</topology>
    </subcellularLocation>
</comment>
<dbReference type="EMBL" id="CAJZBQ010000016">
    <property type="protein sequence ID" value="CAG9316786.1"/>
    <property type="molecule type" value="Genomic_DNA"/>
</dbReference>
<dbReference type="GO" id="GO:0016020">
    <property type="term" value="C:membrane"/>
    <property type="evidence" value="ECO:0007669"/>
    <property type="project" value="InterPro"/>
</dbReference>
<proteinExistence type="predicted"/>
<dbReference type="InterPro" id="IPR035910">
    <property type="entry name" value="RyR/IP3R_RIH_dom_sf"/>
</dbReference>
<accession>A0AAU9IZP8</accession>
<dbReference type="SUPFAM" id="SSF82109">
    <property type="entry name" value="MIR domain"/>
    <property type="match status" value="2"/>
</dbReference>
<evidence type="ECO:0000256" key="3">
    <source>
        <dbReference type="ARBA" id="ARBA00022692"/>
    </source>
</evidence>
<feature type="transmembrane region" description="Helical" evidence="10">
    <location>
        <begin position="2557"/>
        <end position="2581"/>
    </location>
</feature>
<feature type="transmembrane region" description="Helical" evidence="10">
    <location>
        <begin position="2313"/>
        <end position="2332"/>
    </location>
</feature>
<dbReference type="InterPro" id="IPR005821">
    <property type="entry name" value="Ion_trans_dom"/>
</dbReference>
<comment type="caution">
    <text evidence="12">The sequence shown here is derived from an EMBL/GenBank/DDBJ whole genome shotgun (WGS) entry which is preliminary data.</text>
</comment>
<dbReference type="InterPro" id="IPR036300">
    <property type="entry name" value="MIR_dom_sf"/>
</dbReference>